<accession>A0AAU9WV42</accession>
<evidence type="ECO:0000313" key="3">
    <source>
        <dbReference type="Proteomes" id="UP001159428"/>
    </source>
</evidence>
<keyword evidence="3" id="KW-1185">Reference proteome</keyword>
<feature type="transmembrane region" description="Helical" evidence="1">
    <location>
        <begin position="91"/>
        <end position="108"/>
    </location>
</feature>
<evidence type="ECO:0000256" key="1">
    <source>
        <dbReference type="SAM" id="Phobius"/>
    </source>
</evidence>
<dbReference type="AlphaFoldDB" id="A0AAU9WV42"/>
<name>A0AAU9WV42_9CNID</name>
<organism evidence="2 3">
    <name type="scientific">Pocillopora meandrina</name>
    <dbReference type="NCBI Taxonomy" id="46732"/>
    <lineage>
        <taxon>Eukaryota</taxon>
        <taxon>Metazoa</taxon>
        <taxon>Cnidaria</taxon>
        <taxon>Anthozoa</taxon>
        <taxon>Hexacorallia</taxon>
        <taxon>Scleractinia</taxon>
        <taxon>Astrocoeniina</taxon>
        <taxon>Pocilloporidae</taxon>
        <taxon>Pocillopora</taxon>
    </lineage>
</organism>
<proteinExistence type="predicted"/>
<keyword evidence="1" id="KW-0472">Membrane</keyword>
<protein>
    <submittedName>
        <fullName evidence="2">Uncharacterized protein</fullName>
    </submittedName>
</protein>
<feature type="non-terminal residue" evidence="2">
    <location>
        <position position="125"/>
    </location>
</feature>
<dbReference type="Proteomes" id="UP001159428">
    <property type="component" value="Unassembled WGS sequence"/>
</dbReference>
<reference evidence="2 3" key="1">
    <citation type="submission" date="2022-05" db="EMBL/GenBank/DDBJ databases">
        <authorList>
            <consortium name="Genoscope - CEA"/>
            <person name="William W."/>
        </authorList>
    </citation>
    <scope>NUCLEOTIDE SEQUENCE [LARGE SCALE GENOMIC DNA]</scope>
</reference>
<gene>
    <name evidence="2" type="ORF">PMEA_00012942</name>
</gene>
<keyword evidence="1" id="KW-0812">Transmembrane</keyword>
<keyword evidence="1" id="KW-1133">Transmembrane helix</keyword>
<dbReference type="EMBL" id="CALNXJ010000022">
    <property type="protein sequence ID" value="CAH3127265.1"/>
    <property type="molecule type" value="Genomic_DNA"/>
</dbReference>
<comment type="caution">
    <text evidence="2">The sequence shown here is derived from an EMBL/GenBank/DDBJ whole genome shotgun (WGS) entry which is preliminary data.</text>
</comment>
<sequence length="125" mass="14529">MASIKNFLKFCRLDHFSPLYLIPTNWVSFALLLIEPTRSTTHGWVSTKTSRNSLKSLKRIFFQPIWLKGLSIGTSRLPVMSAIPRSPFQTQLLTFILNHLTLALFLLSRKKRVRRFAKCYCNNID</sequence>
<evidence type="ECO:0000313" key="2">
    <source>
        <dbReference type="EMBL" id="CAH3127265.1"/>
    </source>
</evidence>